<dbReference type="Proteomes" id="UP001596395">
    <property type="component" value="Unassembled WGS sequence"/>
</dbReference>
<organism evidence="2 3">
    <name type="scientific">Halorubellus litoreus</name>
    <dbReference type="NCBI Taxonomy" id="755308"/>
    <lineage>
        <taxon>Archaea</taxon>
        <taxon>Methanobacteriati</taxon>
        <taxon>Methanobacteriota</taxon>
        <taxon>Stenosarchaea group</taxon>
        <taxon>Halobacteria</taxon>
        <taxon>Halobacteriales</taxon>
        <taxon>Halorubellaceae</taxon>
        <taxon>Halorubellus</taxon>
    </lineage>
</organism>
<dbReference type="AlphaFoldDB" id="A0ABD5VBT4"/>
<evidence type="ECO:0000313" key="2">
    <source>
        <dbReference type="EMBL" id="MFC6951943.1"/>
    </source>
</evidence>
<evidence type="ECO:0000313" key="3">
    <source>
        <dbReference type="Proteomes" id="UP001596395"/>
    </source>
</evidence>
<sequence>MDPGEIFGAIATFVVGAIVILSLLGVSIGSGIMDIATSILIFAFVVAVIVGLLSEGF</sequence>
<keyword evidence="1" id="KW-1133">Transmembrane helix</keyword>
<proteinExistence type="predicted"/>
<keyword evidence="1" id="KW-0472">Membrane</keyword>
<dbReference type="RefSeq" id="WP_336348949.1">
    <property type="nucleotide sequence ID" value="NZ_JAZAQL010000001.1"/>
</dbReference>
<reference evidence="2 3" key="1">
    <citation type="journal article" date="2019" name="Int. J. Syst. Evol. Microbiol.">
        <title>The Global Catalogue of Microorganisms (GCM) 10K type strain sequencing project: providing services to taxonomists for standard genome sequencing and annotation.</title>
        <authorList>
            <consortium name="The Broad Institute Genomics Platform"/>
            <consortium name="The Broad Institute Genome Sequencing Center for Infectious Disease"/>
            <person name="Wu L."/>
            <person name="Ma J."/>
        </authorList>
    </citation>
    <scope>NUCLEOTIDE SEQUENCE [LARGE SCALE GENOMIC DNA]</scope>
    <source>
        <strain evidence="2 3">GX26</strain>
    </source>
</reference>
<name>A0ABD5VBT4_9EURY</name>
<protein>
    <submittedName>
        <fullName evidence="2">Uncharacterized protein</fullName>
    </submittedName>
</protein>
<keyword evidence="1" id="KW-0812">Transmembrane</keyword>
<comment type="caution">
    <text evidence="2">The sequence shown here is derived from an EMBL/GenBank/DDBJ whole genome shotgun (WGS) entry which is preliminary data.</text>
</comment>
<feature type="transmembrane region" description="Helical" evidence="1">
    <location>
        <begin position="35"/>
        <end position="54"/>
    </location>
</feature>
<evidence type="ECO:0000256" key="1">
    <source>
        <dbReference type="SAM" id="Phobius"/>
    </source>
</evidence>
<feature type="transmembrane region" description="Helical" evidence="1">
    <location>
        <begin position="6"/>
        <end position="28"/>
    </location>
</feature>
<keyword evidence="3" id="KW-1185">Reference proteome</keyword>
<gene>
    <name evidence="2" type="ORF">ACFQGB_03620</name>
</gene>
<dbReference type="EMBL" id="JBHSXN010000001">
    <property type="protein sequence ID" value="MFC6951943.1"/>
    <property type="molecule type" value="Genomic_DNA"/>
</dbReference>
<accession>A0ABD5VBT4</accession>